<dbReference type="Proteomes" id="UP001299265">
    <property type="component" value="Unassembled WGS sequence"/>
</dbReference>
<evidence type="ECO:0000313" key="2">
    <source>
        <dbReference type="EMBL" id="MCD2491903.1"/>
    </source>
</evidence>
<dbReference type="AlphaFoldDB" id="A0AAP2RJ93"/>
<keyword evidence="2" id="KW-0413">Isomerase</keyword>
<protein>
    <submittedName>
        <fullName evidence="2">Sugar phosphate isomerase/epimerase</fullName>
    </submittedName>
</protein>
<proteinExistence type="predicted"/>
<dbReference type="Gene3D" id="3.20.20.150">
    <property type="entry name" value="Divalent-metal-dependent TIM barrel enzymes"/>
    <property type="match status" value="1"/>
</dbReference>
<dbReference type="Pfam" id="PF01261">
    <property type="entry name" value="AP_endonuc_2"/>
    <property type="match status" value="1"/>
</dbReference>
<dbReference type="SUPFAM" id="SSF51658">
    <property type="entry name" value="Xylose isomerase-like"/>
    <property type="match status" value="1"/>
</dbReference>
<dbReference type="InterPro" id="IPR036237">
    <property type="entry name" value="Xyl_isomerase-like_sf"/>
</dbReference>
<dbReference type="InterPro" id="IPR013022">
    <property type="entry name" value="Xyl_isomerase-like_TIM-brl"/>
</dbReference>
<dbReference type="GO" id="GO:0016853">
    <property type="term" value="F:isomerase activity"/>
    <property type="evidence" value="ECO:0007669"/>
    <property type="project" value="UniProtKB-KW"/>
</dbReference>
<evidence type="ECO:0000313" key="3">
    <source>
        <dbReference type="Proteomes" id="UP001299265"/>
    </source>
</evidence>
<organism evidence="2 3">
    <name type="scientific">Lientehia hominis</name>
    <dbReference type="NCBI Taxonomy" id="2897778"/>
    <lineage>
        <taxon>Bacteria</taxon>
        <taxon>Bacillati</taxon>
        <taxon>Bacillota</taxon>
        <taxon>Clostridia</taxon>
        <taxon>Lachnospirales</taxon>
        <taxon>Lachnospiraceae</taxon>
        <taxon>Lientehia</taxon>
    </lineage>
</organism>
<reference evidence="2 3" key="1">
    <citation type="submission" date="2021-11" db="EMBL/GenBank/DDBJ databases">
        <title>Lacrimispora sp. nov. NSJ-141 isolated from human feces.</title>
        <authorList>
            <person name="Abdugheni R."/>
        </authorList>
    </citation>
    <scope>NUCLEOTIDE SEQUENCE [LARGE SCALE GENOMIC DNA]</scope>
    <source>
        <strain evidence="2 3">NSJ-141</strain>
    </source>
</reference>
<dbReference type="PANTHER" id="PTHR12110">
    <property type="entry name" value="HYDROXYPYRUVATE ISOMERASE"/>
    <property type="match status" value="1"/>
</dbReference>
<dbReference type="RefSeq" id="WP_231061806.1">
    <property type="nucleotide sequence ID" value="NZ_JAJNOR010000001.1"/>
</dbReference>
<gene>
    <name evidence="2" type="ORF">LQE92_04590</name>
</gene>
<feature type="domain" description="Xylose isomerase-like TIM barrel" evidence="1">
    <location>
        <begin position="25"/>
        <end position="257"/>
    </location>
</feature>
<sequence>MKYGAQTYAWQMSYGTYKGRIPHILDICARAGFVGLEIETTMLGDYGKKPKELKKEFEKRNMRLMAFGVPVLWGTAGEDEILETVRLSFDAAAPFGGILMSFSIIPPDVPFEKREREQKEFLEFLARLGEMAEEAGYPSSFHTNSSPFSLFHSREDYELLKRFFEDSGMGFTPDAGHIAHGGMDVEEILRLFMPHICHVHFKDMGKNGLWTPMGEGIIPFPELLGCLKEADYDGWIAVEEESPRAVLRPDETMLQDGAYMQRIQL</sequence>
<dbReference type="InterPro" id="IPR050312">
    <property type="entry name" value="IolE/XylAMocC-like"/>
</dbReference>
<dbReference type="EMBL" id="JAJNOR010000001">
    <property type="protein sequence ID" value="MCD2491903.1"/>
    <property type="molecule type" value="Genomic_DNA"/>
</dbReference>
<comment type="caution">
    <text evidence="2">The sequence shown here is derived from an EMBL/GenBank/DDBJ whole genome shotgun (WGS) entry which is preliminary data.</text>
</comment>
<evidence type="ECO:0000259" key="1">
    <source>
        <dbReference type="Pfam" id="PF01261"/>
    </source>
</evidence>
<keyword evidence="3" id="KW-1185">Reference proteome</keyword>
<name>A0AAP2RJ93_9FIRM</name>
<accession>A0AAP2RJ93</accession>
<dbReference type="PANTHER" id="PTHR12110:SF41">
    <property type="entry name" value="INOSOSE DEHYDRATASE"/>
    <property type="match status" value="1"/>
</dbReference>